<dbReference type="SUPFAM" id="SSF56281">
    <property type="entry name" value="Metallo-hydrolase/oxidoreductase"/>
    <property type="match status" value="1"/>
</dbReference>
<evidence type="ECO:0000313" key="2">
    <source>
        <dbReference type="EMBL" id="SBT44726.1"/>
    </source>
</evidence>
<dbReference type="PATRIC" id="fig|299146.4.peg.2216"/>
<dbReference type="InterPro" id="IPR036866">
    <property type="entry name" value="RibonucZ/Hydroxyglut_hydro"/>
</dbReference>
<dbReference type="RefSeq" id="WP_091194044.1">
    <property type="nucleotide sequence ID" value="NZ_LT594324.1"/>
</dbReference>
<feature type="domain" description="Metallo-beta-lactamase" evidence="1">
    <location>
        <begin position="18"/>
        <end position="190"/>
    </location>
</feature>
<evidence type="ECO:0000259" key="1">
    <source>
        <dbReference type="SMART" id="SM00849"/>
    </source>
</evidence>
<dbReference type="PANTHER" id="PTHR46018">
    <property type="entry name" value="ZINC PHOSPHODIESTERASE ELAC PROTEIN 1"/>
    <property type="match status" value="1"/>
</dbReference>
<gene>
    <name evidence="2" type="ORF">GA0070621_2145</name>
</gene>
<organism evidence="2 3">
    <name type="scientific">Micromonospora narathiwatensis</name>
    <dbReference type="NCBI Taxonomy" id="299146"/>
    <lineage>
        <taxon>Bacteria</taxon>
        <taxon>Bacillati</taxon>
        <taxon>Actinomycetota</taxon>
        <taxon>Actinomycetes</taxon>
        <taxon>Micromonosporales</taxon>
        <taxon>Micromonosporaceae</taxon>
        <taxon>Micromonospora</taxon>
    </lineage>
</organism>
<sequence>MRLTVLGGSGVWPAPGQSCSGFLVEQDGFRLLVDLGYATLPRLLQRVTADGVDAVFISHGHPDHCADLNPLLRARTLRDDPPPPLPVYALPGALDAVLALDRPGMLDAAYVLHGFTAGDRLDIGPFRAQTRPLPHFVPNAGVRLAAGDRVLAYTGDSGPCPDVVELARDADLLLAEATYLDQVPADSRGHQSSAREAGRQAAEAGVGQLLLTHLRPGADPAAARAAARDGYAGQVGVAAADLVLDLP</sequence>
<proteinExistence type="predicted"/>
<dbReference type="Pfam" id="PF12706">
    <property type="entry name" value="Lactamase_B_2"/>
    <property type="match status" value="1"/>
</dbReference>
<dbReference type="InterPro" id="IPR001279">
    <property type="entry name" value="Metallo-B-lactamas"/>
</dbReference>
<dbReference type="SMART" id="SM00849">
    <property type="entry name" value="Lactamase_B"/>
    <property type="match status" value="1"/>
</dbReference>
<dbReference type="Proteomes" id="UP000198765">
    <property type="component" value="Chromosome I"/>
</dbReference>
<name>A0A1A8ZLG0_9ACTN</name>
<accession>A0A1A8ZLG0</accession>
<reference evidence="2 3" key="1">
    <citation type="submission" date="2016-06" db="EMBL/GenBank/DDBJ databases">
        <authorList>
            <person name="Kjaerup R.B."/>
            <person name="Dalgaard T.S."/>
            <person name="Juul-Madsen H.R."/>
        </authorList>
    </citation>
    <scope>NUCLEOTIDE SEQUENCE [LARGE SCALE GENOMIC DNA]</scope>
    <source>
        <strain evidence="2 3">DSM 45248</strain>
    </source>
</reference>
<dbReference type="AlphaFoldDB" id="A0A1A8ZLG0"/>
<dbReference type="EMBL" id="LT594324">
    <property type="protein sequence ID" value="SBT44726.1"/>
    <property type="molecule type" value="Genomic_DNA"/>
</dbReference>
<dbReference type="PANTHER" id="PTHR46018:SF4">
    <property type="entry name" value="METALLO-HYDROLASE YHFI-RELATED"/>
    <property type="match status" value="1"/>
</dbReference>
<protein>
    <submittedName>
        <fullName evidence="2">Ribonuclease BN, tRNA processing enzyme</fullName>
    </submittedName>
</protein>
<dbReference type="OrthoDB" id="9800940at2"/>
<evidence type="ECO:0000313" key="3">
    <source>
        <dbReference type="Proteomes" id="UP000198765"/>
    </source>
</evidence>
<dbReference type="GO" id="GO:0042781">
    <property type="term" value="F:3'-tRNA processing endoribonuclease activity"/>
    <property type="evidence" value="ECO:0007669"/>
    <property type="project" value="TreeGrafter"/>
</dbReference>
<dbReference type="CDD" id="cd07716">
    <property type="entry name" value="RNaseZ_short-form-like_MBL-fold"/>
    <property type="match status" value="1"/>
</dbReference>
<keyword evidence="3" id="KW-1185">Reference proteome</keyword>
<dbReference type="Gene3D" id="3.60.15.10">
    <property type="entry name" value="Ribonuclease Z/Hydroxyacylglutathione hydrolase-like"/>
    <property type="match status" value="1"/>
</dbReference>